<dbReference type="InterPro" id="IPR020845">
    <property type="entry name" value="AMP-binding_CS"/>
</dbReference>
<evidence type="ECO:0000313" key="4">
    <source>
        <dbReference type="Proteomes" id="UP000774570"/>
    </source>
</evidence>
<accession>A0ABS7G0I4</accession>
<name>A0ABS7G0I4_9ACTN</name>
<gene>
    <name evidence="3" type="ORF">K1Y72_23570</name>
</gene>
<evidence type="ECO:0000259" key="2">
    <source>
        <dbReference type="Pfam" id="PF13193"/>
    </source>
</evidence>
<dbReference type="Pfam" id="PF00501">
    <property type="entry name" value="AMP-binding"/>
    <property type="match status" value="1"/>
</dbReference>
<protein>
    <submittedName>
        <fullName evidence="3">AMP-binding protein</fullName>
    </submittedName>
</protein>
<dbReference type="InterPro" id="IPR045851">
    <property type="entry name" value="AMP-bd_C_sf"/>
</dbReference>
<reference evidence="3 4" key="1">
    <citation type="submission" date="2021-07" db="EMBL/GenBank/DDBJ databases">
        <title>Actinomadura sp. PM05-2 isolated from lichen.</title>
        <authorList>
            <person name="Somphong A."/>
            <person name="Phongsopitanun W."/>
            <person name="Tanasupawat S."/>
            <person name="Peongsungnone V."/>
        </authorList>
    </citation>
    <scope>NUCLEOTIDE SEQUENCE [LARGE SCALE GENOMIC DNA]</scope>
    <source>
        <strain evidence="3 4">PM05-2</strain>
    </source>
</reference>
<keyword evidence="4" id="KW-1185">Reference proteome</keyword>
<dbReference type="Pfam" id="PF13193">
    <property type="entry name" value="AMP-binding_C"/>
    <property type="match status" value="1"/>
</dbReference>
<evidence type="ECO:0000313" key="3">
    <source>
        <dbReference type="EMBL" id="MBW8485379.1"/>
    </source>
</evidence>
<dbReference type="Gene3D" id="3.40.50.12780">
    <property type="entry name" value="N-terminal domain of ligase-like"/>
    <property type="match status" value="1"/>
</dbReference>
<dbReference type="InterPro" id="IPR050237">
    <property type="entry name" value="ATP-dep_AMP-bd_enzyme"/>
</dbReference>
<proteinExistence type="predicted"/>
<dbReference type="PANTHER" id="PTHR43767">
    <property type="entry name" value="LONG-CHAIN-FATTY-ACID--COA LIGASE"/>
    <property type="match status" value="1"/>
</dbReference>
<dbReference type="PANTHER" id="PTHR43767:SF10">
    <property type="entry name" value="SURFACTIN SYNTHASE SUBUNIT 1"/>
    <property type="match status" value="1"/>
</dbReference>
<dbReference type="InterPro" id="IPR025110">
    <property type="entry name" value="AMP-bd_C"/>
</dbReference>
<sequence length="560" mass="59507">MPQLDLAALHEAVAAAIPDRECLVWEDRRWTWREVTGRSRRLAHVLREHGLGRRDEDVPSWESPHDHLALYLHNGPEYLEGLLGAHKARVAPFNVNYRYVDDELAQLFGDARPAAILYHARFAPAIERVVHRMDRVPLLLQVADASGVPLLEGALDYEQSLAAADDAPLPVRTSPDDLHILYTGGTTGLPKGVLWRIGDLMVGPLGLVRRDGSPIDDLDEAVARAAKGAHRVLVGPPMMHGAGTWSALGGWCGGGCVVFPSRVDGLDAADLLDTAEREGVTRIPLVGDAFARPILAELDRARAAGSPYRLPRLRTLLNSAAAISPDVKARVLEHLPHARIADVLGSSESGFAVTRTGAAARTFAMAPGGAVLSADRARRLAPGEDELGWLAKGGALPLGYLGDPVKTDATFLTVDGARLVVPGDRARLLADGTVEVHGREATTINTGGEKVFAEEVEGVLRDLPGVADALVVGRPSERWGTEIVAVLRPAAAPGDAALRDGCARLLARYKIPKAFLRTDAGLRLPNGKADYAAARALVAAEAADAAETALAPAEDRGHAG</sequence>
<dbReference type="Gene3D" id="3.30.300.30">
    <property type="match status" value="1"/>
</dbReference>
<dbReference type="SUPFAM" id="SSF56801">
    <property type="entry name" value="Acetyl-CoA synthetase-like"/>
    <property type="match status" value="1"/>
</dbReference>
<organism evidence="3 4">
    <name type="scientific">Actinomadura parmotrematis</name>
    <dbReference type="NCBI Taxonomy" id="2864039"/>
    <lineage>
        <taxon>Bacteria</taxon>
        <taxon>Bacillati</taxon>
        <taxon>Actinomycetota</taxon>
        <taxon>Actinomycetes</taxon>
        <taxon>Streptosporangiales</taxon>
        <taxon>Thermomonosporaceae</taxon>
        <taxon>Actinomadura</taxon>
    </lineage>
</organism>
<dbReference type="InterPro" id="IPR000873">
    <property type="entry name" value="AMP-dep_synth/lig_dom"/>
</dbReference>
<dbReference type="InterPro" id="IPR042099">
    <property type="entry name" value="ANL_N_sf"/>
</dbReference>
<dbReference type="EMBL" id="JAIBOA010000015">
    <property type="protein sequence ID" value="MBW8485379.1"/>
    <property type="molecule type" value="Genomic_DNA"/>
</dbReference>
<dbReference type="NCBIfam" id="NF005863">
    <property type="entry name" value="PRK07798.1"/>
    <property type="match status" value="1"/>
</dbReference>
<feature type="domain" description="AMP-binding enzyme C-terminal" evidence="2">
    <location>
        <begin position="455"/>
        <end position="520"/>
    </location>
</feature>
<comment type="caution">
    <text evidence="3">The sequence shown here is derived from an EMBL/GenBank/DDBJ whole genome shotgun (WGS) entry which is preliminary data.</text>
</comment>
<evidence type="ECO:0000259" key="1">
    <source>
        <dbReference type="Pfam" id="PF00501"/>
    </source>
</evidence>
<dbReference type="PROSITE" id="PS00455">
    <property type="entry name" value="AMP_BINDING"/>
    <property type="match status" value="1"/>
</dbReference>
<dbReference type="RefSeq" id="WP_220168600.1">
    <property type="nucleotide sequence ID" value="NZ_JAIBOA010000015.1"/>
</dbReference>
<dbReference type="Proteomes" id="UP000774570">
    <property type="component" value="Unassembled WGS sequence"/>
</dbReference>
<feature type="domain" description="AMP-dependent synthetase/ligase" evidence="1">
    <location>
        <begin position="12"/>
        <end position="355"/>
    </location>
</feature>